<dbReference type="AlphaFoldDB" id="A0A7K0CTW7"/>
<reference evidence="1 2" key="1">
    <citation type="submission" date="2019-10" db="EMBL/GenBank/DDBJ databases">
        <title>Streptomyces smaragdinus sp. nov. and Streptomyces fabii sp. nov., isolated from the gut of fungus growing-termite Macrotermes natalensis.</title>
        <authorList>
            <person name="Schwitalla J."/>
            <person name="Benndorf R."/>
            <person name="Martin K."/>
            <person name="De Beer W."/>
            <person name="Kaster A.-K."/>
            <person name="Vollmers J."/>
            <person name="Poulsen M."/>
            <person name="Beemelmanns C."/>
        </authorList>
    </citation>
    <scope>NUCLEOTIDE SEQUENCE [LARGE SCALE GENOMIC DNA]</scope>
    <source>
        <strain evidence="1 2">RB5</strain>
    </source>
</reference>
<name>A0A7K0CTW7_9ACTN</name>
<organism evidence="1 2">
    <name type="scientific">Streptomyces smaragdinus</name>
    <dbReference type="NCBI Taxonomy" id="2585196"/>
    <lineage>
        <taxon>Bacteria</taxon>
        <taxon>Bacillati</taxon>
        <taxon>Actinomycetota</taxon>
        <taxon>Actinomycetes</taxon>
        <taxon>Kitasatosporales</taxon>
        <taxon>Streptomycetaceae</taxon>
        <taxon>Streptomyces</taxon>
    </lineage>
</organism>
<comment type="caution">
    <text evidence="1">The sequence shown here is derived from an EMBL/GenBank/DDBJ whole genome shotgun (WGS) entry which is preliminary data.</text>
</comment>
<protein>
    <submittedName>
        <fullName evidence="1">Uncharacterized protein</fullName>
    </submittedName>
</protein>
<keyword evidence="2" id="KW-1185">Reference proteome</keyword>
<dbReference type="EMBL" id="WEGJ01000101">
    <property type="protein sequence ID" value="MQY16935.1"/>
    <property type="molecule type" value="Genomic_DNA"/>
</dbReference>
<sequence>MTRCSSFSAVSTEGAAPAFSYSTPLWTRSVASPPSSRIMFGPPVGVFGQVRACSVHHQYSSSVSPFQAKTGTPRGSSTVPSGPTTTAAAAWSWVEKMLHETQRTSAPSAIRVSISTAVWIVMCSEPMIRAPARGCACAYSARIAIRPGISCSASSISLRPKAARERSATL</sequence>
<evidence type="ECO:0000313" key="1">
    <source>
        <dbReference type="EMBL" id="MQY16935.1"/>
    </source>
</evidence>
<accession>A0A7K0CTW7</accession>
<gene>
    <name evidence="1" type="ORF">SRB5_71400</name>
</gene>
<dbReference type="Proteomes" id="UP000466345">
    <property type="component" value="Unassembled WGS sequence"/>
</dbReference>
<evidence type="ECO:0000313" key="2">
    <source>
        <dbReference type="Proteomes" id="UP000466345"/>
    </source>
</evidence>
<proteinExistence type="predicted"/>